<name>A0ABW5Q579_9BACI</name>
<keyword evidence="2" id="KW-1185">Reference proteome</keyword>
<dbReference type="Pfam" id="PF15980">
    <property type="entry name" value="ComGF"/>
    <property type="match status" value="1"/>
</dbReference>
<evidence type="ECO:0000313" key="1">
    <source>
        <dbReference type="EMBL" id="MFD2630822.1"/>
    </source>
</evidence>
<sequence>MKQKRSVYMVSPKNDRGFTMIQSLLAVSFLALCLPLLSTILKSSDVSFYEQDLSVQQFFTFVQDDVKQAISYELKDTGRIIQLNLLSGISSTLELYGSLIRRRVNGTGHEIYLRDVEAIHFRPLDYGFSISVTMVDGENYEKTIVFYNK</sequence>
<accession>A0ABW5Q579</accession>
<protein>
    <submittedName>
        <fullName evidence="1">Competence type IV pilus minor pilin ComGF</fullName>
    </submittedName>
</protein>
<gene>
    <name evidence="1" type="ORF">ACFSUN_18790</name>
</gene>
<dbReference type="RefSeq" id="WP_379564431.1">
    <property type="nucleotide sequence ID" value="NZ_JBHUMX010000045.1"/>
</dbReference>
<dbReference type="EMBL" id="JBHUMX010000045">
    <property type="protein sequence ID" value="MFD2630822.1"/>
    <property type="molecule type" value="Genomic_DNA"/>
</dbReference>
<comment type="caution">
    <text evidence="1">The sequence shown here is derived from an EMBL/GenBank/DDBJ whole genome shotgun (WGS) entry which is preliminary data.</text>
</comment>
<dbReference type="Proteomes" id="UP001597451">
    <property type="component" value="Unassembled WGS sequence"/>
</dbReference>
<dbReference type="InterPro" id="IPR016977">
    <property type="entry name" value="ComGF"/>
</dbReference>
<organism evidence="1 2">
    <name type="scientific">Oceanobacillus kapialis</name>
    <dbReference type="NCBI Taxonomy" id="481353"/>
    <lineage>
        <taxon>Bacteria</taxon>
        <taxon>Bacillati</taxon>
        <taxon>Bacillota</taxon>
        <taxon>Bacilli</taxon>
        <taxon>Bacillales</taxon>
        <taxon>Bacillaceae</taxon>
        <taxon>Oceanobacillus</taxon>
    </lineage>
</organism>
<reference evidence="2" key="1">
    <citation type="journal article" date="2019" name="Int. J. Syst. Evol. Microbiol.">
        <title>The Global Catalogue of Microorganisms (GCM) 10K type strain sequencing project: providing services to taxonomists for standard genome sequencing and annotation.</title>
        <authorList>
            <consortium name="The Broad Institute Genomics Platform"/>
            <consortium name="The Broad Institute Genome Sequencing Center for Infectious Disease"/>
            <person name="Wu L."/>
            <person name="Ma J."/>
        </authorList>
    </citation>
    <scope>NUCLEOTIDE SEQUENCE [LARGE SCALE GENOMIC DNA]</scope>
    <source>
        <strain evidence="2">TISTR 1858</strain>
    </source>
</reference>
<proteinExistence type="predicted"/>
<evidence type="ECO:0000313" key="2">
    <source>
        <dbReference type="Proteomes" id="UP001597451"/>
    </source>
</evidence>